<feature type="non-terminal residue" evidence="2">
    <location>
        <position position="1"/>
    </location>
</feature>
<keyword evidence="3" id="KW-1185">Reference proteome</keyword>
<accession>V8P4B8</accession>
<protein>
    <submittedName>
        <fullName evidence="2">Uncharacterized protein</fullName>
    </submittedName>
</protein>
<reference evidence="2 3" key="1">
    <citation type="journal article" date="2013" name="Proc. Natl. Acad. Sci. U.S.A.">
        <title>The king cobra genome reveals dynamic gene evolution and adaptation in the snake venom system.</title>
        <authorList>
            <person name="Vonk F.J."/>
            <person name="Casewell N.R."/>
            <person name="Henkel C.V."/>
            <person name="Heimberg A.M."/>
            <person name="Jansen H.J."/>
            <person name="McCleary R.J."/>
            <person name="Kerkkamp H.M."/>
            <person name="Vos R.A."/>
            <person name="Guerreiro I."/>
            <person name="Calvete J.J."/>
            <person name="Wuster W."/>
            <person name="Woods A.E."/>
            <person name="Logan J.M."/>
            <person name="Harrison R.A."/>
            <person name="Castoe T.A."/>
            <person name="de Koning A.P."/>
            <person name="Pollock D.D."/>
            <person name="Yandell M."/>
            <person name="Calderon D."/>
            <person name="Renjifo C."/>
            <person name="Currier R.B."/>
            <person name="Salgado D."/>
            <person name="Pla D."/>
            <person name="Sanz L."/>
            <person name="Hyder A.S."/>
            <person name="Ribeiro J.M."/>
            <person name="Arntzen J.W."/>
            <person name="van den Thillart G.E."/>
            <person name="Boetzer M."/>
            <person name="Pirovano W."/>
            <person name="Dirks R.P."/>
            <person name="Spaink H.P."/>
            <person name="Duboule D."/>
            <person name="McGlinn E."/>
            <person name="Kini R.M."/>
            <person name="Richardson M.K."/>
        </authorList>
    </citation>
    <scope>NUCLEOTIDE SEQUENCE</scope>
    <source>
        <tissue evidence="2">Blood</tissue>
    </source>
</reference>
<evidence type="ECO:0000313" key="2">
    <source>
        <dbReference type="EMBL" id="ETE69170.1"/>
    </source>
</evidence>
<dbReference type="AlphaFoldDB" id="V8P4B8"/>
<evidence type="ECO:0000313" key="3">
    <source>
        <dbReference type="Proteomes" id="UP000018936"/>
    </source>
</evidence>
<dbReference type="EMBL" id="AZIM01000835">
    <property type="protein sequence ID" value="ETE69170.1"/>
    <property type="molecule type" value="Genomic_DNA"/>
</dbReference>
<sequence>MLLPPPLVPSHKVPERWEQSPSPANPSLPLSALGYPLGQKGAQWWLRDWPELFCLGPSSGDQATHTLLCGPYKIQLDKSVFVFQMLLKIIKLHCLKSTSFLESLSYLLDILLRLHVFSNLNVLLTSDSFIFKSRGDE</sequence>
<name>V8P4B8_OPHHA</name>
<feature type="region of interest" description="Disordered" evidence="1">
    <location>
        <begin position="1"/>
        <end position="24"/>
    </location>
</feature>
<dbReference type="Proteomes" id="UP000018936">
    <property type="component" value="Unassembled WGS sequence"/>
</dbReference>
<organism evidence="2 3">
    <name type="scientific">Ophiophagus hannah</name>
    <name type="common">King cobra</name>
    <name type="synonym">Naja hannah</name>
    <dbReference type="NCBI Taxonomy" id="8665"/>
    <lineage>
        <taxon>Eukaryota</taxon>
        <taxon>Metazoa</taxon>
        <taxon>Chordata</taxon>
        <taxon>Craniata</taxon>
        <taxon>Vertebrata</taxon>
        <taxon>Euteleostomi</taxon>
        <taxon>Lepidosauria</taxon>
        <taxon>Squamata</taxon>
        <taxon>Bifurcata</taxon>
        <taxon>Unidentata</taxon>
        <taxon>Episquamata</taxon>
        <taxon>Toxicofera</taxon>
        <taxon>Serpentes</taxon>
        <taxon>Colubroidea</taxon>
        <taxon>Elapidae</taxon>
        <taxon>Elapinae</taxon>
        <taxon>Ophiophagus</taxon>
    </lineage>
</organism>
<proteinExistence type="predicted"/>
<comment type="caution">
    <text evidence="2">The sequence shown here is derived from an EMBL/GenBank/DDBJ whole genome shotgun (WGS) entry which is preliminary data.</text>
</comment>
<evidence type="ECO:0000256" key="1">
    <source>
        <dbReference type="SAM" id="MobiDB-lite"/>
    </source>
</evidence>
<gene>
    <name evidence="2" type="ORF">L345_05053</name>
</gene>